<gene>
    <name evidence="1" type="ORF">OBE_04088</name>
</gene>
<dbReference type="EMBL" id="AJWZ01002776">
    <property type="protein sequence ID" value="EKC70043.1"/>
    <property type="molecule type" value="Genomic_DNA"/>
</dbReference>
<organism evidence="1">
    <name type="scientific">human gut metagenome</name>
    <dbReference type="NCBI Taxonomy" id="408170"/>
    <lineage>
        <taxon>unclassified sequences</taxon>
        <taxon>metagenomes</taxon>
        <taxon>organismal metagenomes</taxon>
    </lineage>
</organism>
<feature type="non-terminal residue" evidence="1">
    <location>
        <position position="1"/>
    </location>
</feature>
<sequence length="181" mass="20684">DITFVGFPCVDSVGEGNSELPTRCELFPIIYQSKRYDATPYAEWLLICSLVNDYFKTFSSQGNILDAAKILPCPDMLAPTKIMIHKSTEWKSEHEWRLMGAFATPALLSEEHTFVKKKACAIYLGRKISPIYARLLLDIAREKRIPVYKMFINANSRNYHLKPRCVFSPDGAEKVYPLTIN</sequence>
<reference evidence="1" key="1">
    <citation type="journal article" date="2013" name="Environ. Microbiol.">
        <title>Microbiota from the distal guts of lean and obese adolescents exhibit partial functional redundancy besides clear differences in community structure.</title>
        <authorList>
            <person name="Ferrer M."/>
            <person name="Ruiz A."/>
            <person name="Lanza F."/>
            <person name="Haange S.B."/>
            <person name="Oberbach A."/>
            <person name="Till H."/>
            <person name="Bargiela R."/>
            <person name="Campoy C."/>
            <person name="Segura M.T."/>
            <person name="Richter M."/>
            <person name="von Bergen M."/>
            <person name="Seifert J."/>
            <person name="Suarez A."/>
        </authorList>
    </citation>
    <scope>NUCLEOTIDE SEQUENCE</scope>
</reference>
<protein>
    <submittedName>
        <fullName evidence="1">Uncharacterized protein</fullName>
    </submittedName>
</protein>
<proteinExistence type="predicted"/>
<evidence type="ECO:0000313" key="1">
    <source>
        <dbReference type="EMBL" id="EKC70043.1"/>
    </source>
</evidence>
<comment type="caution">
    <text evidence="1">The sequence shown here is derived from an EMBL/GenBank/DDBJ whole genome shotgun (WGS) entry which is preliminary data.</text>
</comment>
<accession>K1TJW9</accession>
<name>K1TJW9_9ZZZZ</name>
<dbReference type="AlphaFoldDB" id="K1TJW9"/>